<dbReference type="Pfam" id="PF00743">
    <property type="entry name" value="FMO-like"/>
    <property type="match status" value="1"/>
</dbReference>
<protein>
    <recommendedName>
        <fullName evidence="9">FAD/NAD(P)-binding domain-containing protein</fullName>
    </recommendedName>
</protein>
<dbReference type="EMBL" id="KN847318">
    <property type="protein sequence ID" value="KIW59430.1"/>
    <property type="molecule type" value="Genomic_DNA"/>
</dbReference>
<keyword evidence="8" id="KW-1185">Reference proteome</keyword>
<proteinExistence type="inferred from homology"/>
<dbReference type="AlphaFoldDB" id="A0A0D2EXF1"/>
<name>A0A0D2EXF1_9EURO</name>
<evidence type="ECO:0008006" key="9">
    <source>
        <dbReference type="Google" id="ProtNLM"/>
    </source>
</evidence>
<dbReference type="PANTHER" id="PTHR42877">
    <property type="entry name" value="L-ORNITHINE N(5)-MONOOXYGENASE-RELATED"/>
    <property type="match status" value="1"/>
</dbReference>
<dbReference type="OrthoDB" id="74360at2759"/>
<dbReference type="RefSeq" id="XP_013320014.1">
    <property type="nucleotide sequence ID" value="XM_013464560.1"/>
</dbReference>
<feature type="region of interest" description="Disordered" evidence="6">
    <location>
        <begin position="1"/>
        <end position="30"/>
    </location>
</feature>
<evidence type="ECO:0000256" key="1">
    <source>
        <dbReference type="ARBA" id="ARBA00001974"/>
    </source>
</evidence>
<keyword evidence="3" id="KW-0285">Flavoprotein</keyword>
<dbReference type="GeneID" id="25325787"/>
<dbReference type="SUPFAM" id="SSF51905">
    <property type="entry name" value="FAD/NAD(P)-binding domain"/>
    <property type="match status" value="1"/>
</dbReference>
<dbReference type="HOGENOM" id="CLU_006937_6_1_1"/>
<evidence type="ECO:0000256" key="4">
    <source>
        <dbReference type="ARBA" id="ARBA00022827"/>
    </source>
</evidence>
<keyword evidence="4" id="KW-0274">FAD</keyword>
<evidence type="ECO:0000313" key="8">
    <source>
        <dbReference type="Proteomes" id="UP000054342"/>
    </source>
</evidence>
<dbReference type="GO" id="GO:0050661">
    <property type="term" value="F:NADP binding"/>
    <property type="evidence" value="ECO:0007669"/>
    <property type="project" value="InterPro"/>
</dbReference>
<evidence type="ECO:0000256" key="2">
    <source>
        <dbReference type="ARBA" id="ARBA00010139"/>
    </source>
</evidence>
<comment type="cofactor">
    <cofactor evidence="1">
        <name>FAD</name>
        <dbReference type="ChEBI" id="CHEBI:57692"/>
    </cofactor>
</comment>
<evidence type="ECO:0000256" key="5">
    <source>
        <dbReference type="ARBA" id="ARBA00023002"/>
    </source>
</evidence>
<reference evidence="7 8" key="1">
    <citation type="submission" date="2015-01" db="EMBL/GenBank/DDBJ databases">
        <title>The Genome Sequence of Exophiala xenobiotica CBS118157.</title>
        <authorList>
            <consortium name="The Broad Institute Genomics Platform"/>
            <person name="Cuomo C."/>
            <person name="de Hoog S."/>
            <person name="Gorbushina A."/>
            <person name="Stielow B."/>
            <person name="Teixiera M."/>
            <person name="Abouelleil A."/>
            <person name="Chapman S.B."/>
            <person name="Priest M."/>
            <person name="Young S.K."/>
            <person name="Wortman J."/>
            <person name="Nusbaum C."/>
            <person name="Birren B."/>
        </authorList>
    </citation>
    <scope>NUCLEOTIDE SEQUENCE [LARGE SCALE GENOMIC DNA]</scope>
    <source>
        <strain evidence="7 8">CBS 118157</strain>
    </source>
</reference>
<dbReference type="Gene3D" id="3.50.50.60">
    <property type="entry name" value="FAD/NAD(P)-binding domain"/>
    <property type="match status" value="2"/>
</dbReference>
<comment type="similarity">
    <text evidence="2">Belongs to the FAD-binding monooxygenase family.</text>
</comment>
<evidence type="ECO:0000256" key="3">
    <source>
        <dbReference type="ARBA" id="ARBA00022630"/>
    </source>
</evidence>
<gene>
    <name evidence="7" type="ORF">PV05_03879</name>
</gene>
<dbReference type="InterPro" id="IPR020946">
    <property type="entry name" value="Flavin_mOase-like"/>
</dbReference>
<accession>A0A0D2EXF1</accession>
<organism evidence="7 8">
    <name type="scientific">Exophiala xenobiotica</name>
    <dbReference type="NCBI Taxonomy" id="348802"/>
    <lineage>
        <taxon>Eukaryota</taxon>
        <taxon>Fungi</taxon>
        <taxon>Dikarya</taxon>
        <taxon>Ascomycota</taxon>
        <taxon>Pezizomycotina</taxon>
        <taxon>Eurotiomycetes</taxon>
        <taxon>Chaetothyriomycetidae</taxon>
        <taxon>Chaetothyriales</taxon>
        <taxon>Herpotrichiellaceae</taxon>
        <taxon>Exophiala</taxon>
    </lineage>
</organism>
<evidence type="ECO:0000313" key="7">
    <source>
        <dbReference type="EMBL" id="KIW59430.1"/>
    </source>
</evidence>
<dbReference type="PANTHER" id="PTHR42877:SF2">
    <property type="entry name" value="FAD_NAD(P)-BINDING DOMAIN-CONTAINING PROTEIN"/>
    <property type="match status" value="1"/>
</dbReference>
<sequence length="620" mass="70074">MAHHGETNGIATYATESTPDGTSKGVGITSDYFPEQTAHAGDAQSLKDARTLLKPLPAYTPRKLRIITIGAGYSGLTLAHKFQHQHTDLADVIDHTIYEVRSELGGTWLVNTYPGVVCDVPSHIYVRAQRPRGLEAASLMLTSDRPKAFPFDPNPSWTRFFSTGPEIWAYMKKTAQKWNLERDVKYNHRVTGAYWQEDRGQWQVMVEHDNTIIEDYADILISAQGFLNTWNWPSIPGLSQFRGKKVHSASWDHEYDYSNKRIAVVGNGSSGIQILPQLARLPGTKVTSFQRGPTWVVSTMNPASLLGKDDPAYNPEYTAEEKQAFLNDPGKHHQYRKKIIHSINDSFKMFVKGSELNQQIYDLARRQMTSKLENNSELCDLLIPKWELGCRRITPGEGYLESFLRDNVELTQSPITRIDADSILTADGKTYKVDVVVCATGFDVSYRPQYPVVGRNSASLADKWAEEPSSYLSLASADMPNYFMFTGPNALIGHGSLMESLGWSAEYMIKWIRKIASEDIKAVVPKQSAVDDFIVYSDQIHKTLTWTGSCRSWYKNNTVDGRVTATFAGSALLFKRLIQDLRAEDFDIEPRDKNRFRFLGNGFLEYELQKGNDLAWYVEK</sequence>
<dbReference type="InterPro" id="IPR051209">
    <property type="entry name" value="FAD-bind_Monooxygenase_sf"/>
</dbReference>
<evidence type="ECO:0000256" key="6">
    <source>
        <dbReference type="SAM" id="MobiDB-lite"/>
    </source>
</evidence>
<dbReference type="Proteomes" id="UP000054342">
    <property type="component" value="Unassembled WGS sequence"/>
</dbReference>
<dbReference type="InterPro" id="IPR036188">
    <property type="entry name" value="FAD/NAD-bd_sf"/>
</dbReference>
<dbReference type="GO" id="GO:0004499">
    <property type="term" value="F:N,N-dimethylaniline monooxygenase activity"/>
    <property type="evidence" value="ECO:0007669"/>
    <property type="project" value="InterPro"/>
</dbReference>
<keyword evidence="5" id="KW-0560">Oxidoreductase</keyword>
<dbReference type="GO" id="GO:0050660">
    <property type="term" value="F:flavin adenine dinucleotide binding"/>
    <property type="evidence" value="ECO:0007669"/>
    <property type="project" value="InterPro"/>
</dbReference>